<dbReference type="NCBIfam" id="TIGR00236">
    <property type="entry name" value="wecB"/>
    <property type="match status" value="1"/>
</dbReference>
<name>A0ABT8W714_9FLAO</name>
<dbReference type="RefSeq" id="WP_303276596.1">
    <property type="nucleotide sequence ID" value="NZ_JAUOEK010000056.1"/>
</dbReference>
<reference evidence="3" key="1">
    <citation type="submission" date="2023-07" db="EMBL/GenBank/DDBJ databases">
        <title>Two novel species in the genus Flavivirga.</title>
        <authorList>
            <person name="Kwon K."/>
        </authorList>
    </citation>
    <scope>NUCLEOTIDE SEQUENCE</scope>
    <source>
        <strain evidence="3">KCTC 52353</strain>
    </source>
</reference>
<dbReference type="PANTHER" id="PTHR43174">
    <property type="entry name" value="UDP-N-ACETYLGLUCOSAMINE 2-EPIMERASE"/>
    <property type="match status" value="1"/>
</dbReference>
<accession>A0ABT8W714</accession>
<dbReference type="CDD" id="cd03786">
    <property type="entry name" value="GTB_UDP-GlcNAc_2-Epimerase"/>
    <property type="match status" value="1"/>
</dbReference>
<sequence>MNRPKITIVAGARSNFMKVAPIIHEIKRLQSEFIPIDFRLVHTGRRYDKNMFKQLQIPAPHADLECNTGTQIQQAANVMKGFEKELMANPTSLVLVVGDITSSMACAITAQRLHIKVAHIEAGIRSKDWSMPEEINRLIIDSISNYLFTTSSLTSENLVKSGFDESKVFFVGNTVIDTLLKQRPNFKKPDFYDSLKLKAENYFVLTLHRLSNVDEMLNLKGLITEIINNTNNLTIIFPIHPRAVKAFNSLRINCSRLHIVKPMGYLEFNYLIQNSKAVITDSRDITEEASVLNIPCLTLCNDTERPATVSLGSNQWKTSKDIPLRDGKAAKRIVDILICELKKTS</sequence>
<feature type="domain" description="UDP-N-acetylglucosamine 2-epimerase" evidence="2">
    <location>
        <begin position="36"/>
        <end position="314"/>
    </location>
</feature>
<dbReference type="Pfam" id="PF02350">
    <property type="entry name" value="Epimerase_2"/>
    <property type="match status" value="1"/>
</dbReference>
<gene>
    <name evidence="3" type="primary">wecB</name>
    <name evidence="3" type="ORF">Q4Q35_03755</name>
</gene>
<dbReference type="InterPro" id="IPR029767">
    <property type="entry name" value="WecB-like"/>
</dbReference>
<dbReference type="PANTHER" id="PTHR43174:SF1">
    <property type="entry name" value="UDP-N-ACETYLGLUCOSAMINE 2-EPIMERASE"/>
    <property type="match status" value="1"/>
</dbReference>
<comment type="caution">
    <text evidence="3">The sequence shown here is derived from an EMBL/GenBank/DDBJ whole genome shotgun (WGS) entry which is preliminary data.</text>
</comment>
<evidence type="ECO:0000256" key="1">
    <source>
        <dbReference type="RuleBase" id="RU003513"/>
    </source>
</evidence>
<dbReference type="EMBL" id="JAUOEK010000056">
    <property type="protein sequence ID" value="MDO5968912.1"/>
    <property type="molecule type" value="Genomic_DNA"/>
</dbReference>
<dbReference type="Gene3D" id="3.40.50.2000">
    <property type="entry name" value="Glycogen Phosphorylase B"/>
    <property type="match status" value="2"/>
</dbReference>
<keyword evidence="1 3" id="KW-0413">Isomerase</keyword>
<organism evidence="3 4">
    <name type="scientific">Flavivirga aquimarina</name>
    <dbReference type="NCBI Taxonomy" id="2027862"/>
    <lineage>
        <taxon>Bacteria</taxon>
        <taxon>Pseudomonadati</taxon>
        <taxon>Bacteroidota</taxon>
        <taxon>Flavobacteriia</taxon>
        <taxon>Flavobacteriales</taxon>
        <taxon>Flavobacteriaceae</taxon>
        <taxon>Flavivirga</taxon>
    </lineage>
</organism>
<dbReference type="EC" id="5.1.3.14" evidence="3"/>
<dbReference type="SUPFAM" id="SSF53756">
    <property type="entry name" value="UDP-Glycosyltransferase/glycogen phosphorylase"/>
    <property type="match status" value="1"/>
</dbReference>
<evidence type="ECO:0000259" key="2">
    <source>
        <dbReference type="Pfam" id="PF02350"/>
    </source>
</evidence>
<protein>
    <submittedName>
        <fullName evidence="3">UDP-N-acetylglucosamine 2-epimerase (Non-hydrolyzing)</fullName>
        <ecNumber evidence="3">5.1.3.14</ecNumber>
    </submittedName>
</protein>
<evidence type="ECO:0000313" key="3">
    <source>
        <dbReference type="EMBL" id="MDO5968912.1"/>
    </source>
</evidence>
<keyword evidence="4" id="KW-1185">Reference proteome</keyword>
<comment type="similarity">
    <text evidence="1">Belongs to the UDP-N-acetylglucosamine 2-epimerase family.</text>
</comment>
<dbReference type="InterPro" id="IPR003331">
    <property type="entry name" value="UDP_GlcNAc_Epimerase_2_dom"/>
</dbReference>
<proteinExistence type="inferred from homology"/>
<dbReference type="Proteomes" id="UP001176883">
    <property type="component" value="Unassembled WGS sequence"/>
</dbReference>
<dbReference type="GO" id="GO:0008761">
    <property type="term" value="F:UDP-N-acetylglucosamine 2-epimerase activity"/>
    <property type="evidence" value="ECO:0007669"/>
    <property type="project" value="UniProtKB-EC"/>
</dbReference>
<evidence type="ECO:0000313" key="4">
    <source>
        <dbReference type="Proteomes" id="UP001176883"/>
    </source>
</evidence>